<protein>
    <recommendedName>
        <fullName evidence="3">DUF3299 domain-containing protein</fullName>
    </recommendedName>
</protein>
<name>A0ABW5BFR7_9BACT</name>
<dbReference type="EMBL" id="JBHUIV010000034">
    <property type="protein sequence ID" value="MFD2203688.1"/>
    <property type="molecule type" value="Genomic_DNA"/>
</dbReference>
<proteinExistence type="predicted"/>
<keyword evidence="2" id="KW-1185">Reference proteome</keyword>
<comment type="caution">
    <text evidence="1">The sequence shown here is derived from an EMBL/GenBank/DDBJ whole genome shotgun (WGS) entry which is preliminary data.</text>
</comment>
<sequence>MMKKILVGCLSILIIGSSFTMREDNLWALFAKTRFIEKLNREFGMYFLYPKFPEELKAYEGKTVTISGFFIPLDINDSNIAVVSKFPMAECFFCGGSGPESIVVGYLKKKPGKRINTDEIVTIRGKLKLNEDDIEELNFILLDAELILEK</sequence>
<dbReference type="Gene3D" id="2.40.50.870">
    <property type="entry name" value="Protein of unknown function (DUF3299)"/>
    <property type="match status" value="1"/>
</dbReference>
<evidence type="ECO:0000313" key="2">
    <source>
        <dbReference type="Proteomes" id="UP001597414"/>
    </source>
</evidence>
<evidence type="ECO:0008006" key="3">
    <source>
        <dbReference type="Google" id="ProtNLM"/>
    </source>
</evidence>
<dbReference type="Proteomes" id="UP001597414">
    <property type="component" value="Unassembled WGS sequence"/>
</dbReference>
<gene>
    <name evidence="1" type="ORF">ACFSKV_19085</name>
</gene>
<organism evidence="1 2">
    <name type="scientific">Shivajiella indica</name>
    <dbReference type="NCBI Taxonomy" id="872115"/>
    <lineage>
        <taxon>Bacteria</taxon>
        <taxon>Pseudomonadati</taxon>
        <taxon>Bacteroidota</taxon>
        <taxon>Cytophagia</taxon>
        <taxon>Cytophagales</taxon>
        <taxon>Cyclobacteriaceae</taxon>
        <taxon>Shivajiella</taxon>
    </lineage>
</organism>
<evidence type="ECO:0000313" key="1">
    <source>
        <dbReference type="EMBL" id="MFD2203688.1"/>
    </source>
</evidence>
<reference evidence="2" key="1">
    <citation type="journal article" date="2019" name="Int. J. Syst. Evol. Microbiol.">
        <title>The Global Catalogue of Microorganisms (GCM) 10K type strain sequencing project: providing services to taxonomists for standard genome sequencing and annotation.</title>
        <authorList>
            <consortium name="The Broad Institute Genomics Platform"/>
            <consortium name="The Broad Institute Genome Sequencing Center for Infectious Disease"/>
            <person name="Wu L."/>
            <person name="Ma J."/>
        </authorList>
    </citation>
    <scope>NUCLEOTIDE SEQUENCE [LARGE SCALE GENOMIC DNA]</scope>
    <source>
        <strain evidence="2">KCTC 19812</strain>
    </source>
</reference>
<dbReference type="RefSeq" id="WP_380806529.1">
    <property type="nucleotide sequence ID" value="NZ_JBHUIV010000034.1"/>
</dbReference>
<accession>A0ABW5BFR7</accession>